<sequence length="393" mass="42996">MAVGTEITQPVSVIGSAPVRDLPSDTCYRDTENGIAWNNTWCQPHSGGRHFPDAPERRLPPLHKKGNIYRVDSCSTMPGSGLADMDTAGGLNFKLVLRSGVSFDTGGRHYMEDEHILIDNLVDHIDPLLMNMTPSSYYGVFDGHGGRDAAQFAKEKLLKYIVQDASFPVSVEKAVHEGFLNTDKAFAEACRMGNCASSGTTAITVLILGREVFVANVGDCRAVLSRKGKAVDMSRDHKPWCKQERLRIEALGGYIHDGYLNGQLGVTRAIGDWHIDGLKGAGCPLSGEPEVRRFLLSEDDEFLIIGCDGLWDVLSSNLAVEFARKRLQQHNDPARCCRELVAEALHRDSSDNLTVVIVCFQASPPPKFSSNLGVRKSISLQGLKDLQGALDSR</sequence>
<dbReference type="GO" id="GO:0004722">
    <property type="term" value="F:protein serine/threonine phosphatase activity"/>
    <property type="evidence" value="ECO:0007669"/>
    <property type="project" value="UniProtKB-EC"/>
</dbReference>
<dbReference type="OMA" id="SMQRITT"/>
<evidence type="ECO:0000256" key="5">
    <source>
        <dbReference type="ARBA" id="ARBA00022723"/>
    </source>
</evidence>
<keyword evidence="15" id="KW-1185">Reference proteome</keyword>
<evidence type="ECO:0000256" key="9">
    <source>
        <dbReference type="ARBA" id="ARBA00023211"/>
    </source>
</evidence>
<dbReference type="InterPro" id="IPR015655">
    <property type="entry name" value="PP2C"/>
</dbReference>
<comment type="similarity">
    <text evidence="3 12">Belongs to the PP2C family.</text>
</comment>
<keyword evidence="5" id="KW-0479">Metal-binding</keyword>
<evidence type="ECO:0000256" key="10">
    <source>
        <dbReference type="ARBA" id="ARBA00047761"/>
    </source>
</evidence>
<keyword evidence="7" id="KW-0460">Magnesium</keyword>
<dbReference type="GO" id="GO:0046872">
    <property type="term" value="F:metal ion binding"/>
    <property type="evidence" value="ECO:0007669"/>
    <property type="project" value="UniProtKB-KW"/>
</dbReference>
<name>A0A8T2RH68_CERRI</name>
<dbReference type="EMBL" id="CM035432">
    <property type="protein sequence ID" value="KAH7295066.1"/>
    <property type="molecule type" value="Genomic_DNA"/>
</dbReference>
<keyword evidence="6 12" id="KW-0378">Hydrolase</keyword>
<comment type="cofactor">
    <cofactor evidence="2">
        <name>Mg(2+)</name>
        <dbReference type="ChEBI" id="CHEBI:18420"/>
    </cofactor>
</comment>
<evidence type="ECO:0000256" key="1">
    <source>
        <dbReference type="ARBA" id="ARBA00001936"/>
    </source>
</evidence>
<dbReference type="EMBL" id="CM035432">
    <property type="protein sequence ID" value="KAH7295069.1"/>
    <property type="molecule type" value="Genomic_DNA"/>
</dbReference>
<proteinExistence type="inferred from homology"/>
<dbReference type="FunFam" id="3.60.40.10:FF:000004">
    <property type="entry name" value="Probable protein phosphatase 2C 22"/>
    <property type="match status" value="1"/>
</dbReference>
<dbReference type="PANTHER" id="PTHR13832">
    <property type="entry name" value="PROTEIN PHOSPHATASE 2C"/>
    <property type="match status" value="1"/>
</dbReference>
<evidence type="ECO:0000313" key="15">
    <source>
        <dbReference type="Proteomes" id="UP000825935"/>
    </source>
</evidence>
<dbReference type="GO" id="GO:0005737">
    <property type="term" value="C:cytoplasm"/>
    <property type="evidence" value="ECO:0007669"/>
    <property type="project" value="UniProtKB-ARBA"/>
</dbReference>
<dbReference type="PROSITE" id="PS51746">
    <property type="entry name" value="PPM_2"/>
    <property type="match status" value="1"/>
</dbReference>
<dbReference type="EMBL" id="CM035432">
    <property type="protein sequence ID" value="KAH7295063.1"/>
    <property type="molecule type" value="Genomic_DNA"/>
</dbReference>
<accession>A0A8T2RH68</accession>
<comment type="catalytic activity">
    <reaction evidence="10">
        <text>O-phospho-L-seryl-[protein] + H2O = L-seryl-[protein] + phosphate</text>
        <dbReference type="Rhea" id="RHEA:20629"/>
        <dbReference type="Rhea" id="RHEA-COMP:9863"/>
        <dbReference type="Rhea" id="RHEA-COMP:11604"/>
        <dbReference type="ChEBI" id="CHEBI:15377"/>
        <dbReference type="ChEBI" id="CHEBI:29999"/>
        <dbReference type="ChEBI" id="CHEBI:43474"/>
        <dbReference type="ChEBI" id="CHEBI:83421"/>
        <dbReference type="EC" id="3.1.3.16"/>
    </reaction>
</comment>
<comment type="cofactor">
    <cofactor evidence="1">
        <name>Mn(2+)</name>
        <dbReference type="ChEBI" id="CHEBI:29035"/>
    </cofactor>
</comment>
<dbReference type="PROSITE" id="PS01032">
    <property type="entry name" value="PPM_1"/>
    <property type="match status" value="1"/>
</dbReference>
<organism evidence="14 15">
    <name type="scientific">Ceratopteris richardii</name>
    <name type="common">Triangle waterfern</name>
    <dbReference type="NCBI Taxonomy" id="49495"/>
    <lineage>
        <taxon>Eukaryota</taxon>
        <taxon>Viridiplantae</taxon>
        <taxon>Streptophyta</taxon>
        <taxon>Embryophyta</taxon>
        <taxon>Tracheophyta</taxon>
        <taxon>Polypodiopsida</taxon>
        <taxon>Polypodiidae</taxon>
        <taxon>Polypodiales</taxon>
        <taxon>Pteridineae</taxon>
        <taxon>Pteridaceae</taxon>
        <taxon>Parkerioideae</taxon>
        <taxon>Ceratopteris</taxon>
    </lineage>
</organism>
<protein>
    <recommendedName>
        <fullName evidence="4">protein-serine/threonine phosphatase</fullName>
        <ecNumber evidence="4">3.1.3.16</ecNumber>
    </recommendedName>
</protein>
<dbReference type="Pfam" id="PF00481">
    <property type="entry name" value="PP2C"/>
    <property type="match status" value="1"/>
</dbReference>
<evidence type="ECO:0000313" key="14">
    <source>
        <dbReference type="EMBL" id="KAH7295067.1"/>
    </source>
</evidence>
<evidence type="ECO:0000256" key="12">
    <source>
        <dbReference type="RuleBase" id="RU003465"/>
    </source>
</evidence>
<reference evidence="14 15" key="1">
    <citation type="submission" date="2021-08" db="EMBL/GenBank/DDBJ databases">
        <title>WGS assembly of Ceratopteris richardii.</title>
        <authorList>
            <person name="Marchant D.B."/>
            <person name="Chen G."/>
            <person name="Jenkins J."/>
            <person name="Shu S."/>
            <person name="Leebens-Mack J."/>
            <person name="Grimwood J."/>
            <person name="Schmutz J."/>
            <person name="Soltis P."/>
            <person name="Soltis D."/>
            <person name="Chen Z.-H."/>
        </authorList>
    </citation>
    <scope>NUCLEOTIDE SEQUENCE [LARGE SCALE GENOMIC DNA]</scope>
    <source>
        <strain evidence="14">Whitten #5841</strain>
        <tissue evidence="14">Leaf</tissue>
    </source>
</reference>
<evidence type="ECO:0000256" key="4">
    <source>
        <dbReference type="ARBA" id="ARBA00013081"/>
    </source>
</evidence>
<dbReference type="OrthoDB" id="10264738at2759"/>
<evidence type="ECO:0000256" key="2">
    <source>
        <dbReference type="ARBA" id="ARBA00001946"/>
    </source>
</evidence>
<dbReference type="Proteomes" id="UP000825935">
    <property type="component" value="Chromosome 27"/>
</dbReference>
<dbReference type="AlphaFoldDB" id="A0A8T2RH68"/>
<comment type="catalytic activity">
    <reaction evidence="11">
        <text>O-phospho-L-threonyl-[protein] + H2O = L-threonyl-[protein] + phosphate</text>
        <dbReference type="Rhea" id="RHEA:47004"/>
        <dbReference type="Rhea" id="RHEA-COMP:11060"/>
        <dbReference type="Rhea" id="RHEA-COMP:11605"/>
        <dbReference type="ChEBI" id="CHEBI:15377"/>
        <dbReference type="ChEBI" id="CHEBI:30013"/>
        <dbReference type="ChEBI" id="CHEBI:43474"/>
        <dbReference type="ChEBI" id="CHEBI:61977"/>
        <dbReference type="EC" id="3.1.3.16"/>
    </reaction>
</comment>
<keyword evidence="9" id="KW-0464">Manganese</keyword>
<evidence type="ECO:0000256" key="7">
    <source>
        <dbReference type="ARBA" id="ARBA00022842"/>
    </source>
</evidence>
<dbReference type="EC" id="3.1.3.16" evidence="4"/>
<dbReference type="EMBL" id="CM035432">
    <property type="protein sequence ID" value="KAH7295067.1"/>
    <property type="molecule type" value="Genomic_DNA"/>
</dbReference>
<dbReference type="GO" id="GO:0005634">
    <property type="term" value="C:nucleus"/>
    <property type="evidence" value="ECO:0007669"/>
    <property type="project" value="UniProtKB-ARBA"/>
</dbReference>
<evidence type="ECO:0000256" key="6">
    <source>
        <dbReference type="ARBA" id="ARBA00022801"/>
    </source>
</evidence>
<evidence type="ECO:0000256" key="11">
    <source>
        <dbReference type="ARBA" id="ARBA00048336"/>
    </source>
</evidence>
<dbReference type="SMART" id="SM00332">
    <property type="entry name" value="PP2Cc"/>
    <property type="match status" value="1"/>
</dbReference>
<evidence type="ECO:0000256" key="8">
    <source>
        <dbReference type="ARBA" id="ARBA00022912"/>
    </source>
</evidence>
<dbReference type="EMBL" id="CM035432">
    <property type="protein sequence ID" value="KAH7295064.1"/>
    <property type="molecule type" value="Genomic_DNA"/>
</dbReference>
<dbReference type="SUPFAM" id="SSF81606">
    <property type="entry name" value="PP2C-like"/>
    <property type="match status" value="1"/>
</dbReference>
<evidence type="ECO:0000259" key="13">
    <source>
        <dbReference type="PROSITE" id="PS51746"/>
    </source>
</evidence>
<dbReference type="CDD" id="cd00143">
    <property type="entry name" value="PP2Cc"/>
    <property type="match status" value="1"/>
</dbReference>
<dbReference type="InterPro" id="IPR036457">
    <property type="entry name" value="PPM-type-like_dom_sf"/>
</dbReference>
<dbReference type="Gene3D" id="3.60.40.10">
    <property type="entry name" value="PPM-type phosphatase domain"/>
    <property type="match status" value="1"/>
</dbReference>
<feature type="domain" description="PPM-type phosphatase" evidence="13">
    <location>
        <begin position="98"/>
        <end position="360"/>
    </location>
</feature>
<dbReference type="EMBL" id="CM035432">
    <property type="protein sequence ID" value="KAH7295065.1"/>
    <property type="molecule type" value="Genomic_DNA"/>
</dbReference>
<comment type="caution">
    <text evidence="14">The sequence shown here is derived from an EMBL/GenBank/DDBJ whole genome shotgun (WGS) entry which is preliminary data.</text>
</comment>
<dbReference type="InterPro" id="IPR001932">
    <property type="entry name" value="PPM-type_phosphatase-like_dom"/>
</dbReference>
<dbReference type="PANTHER" id="PTHR13832:SF790">
    <property type="entry name" value="PROTEIN PHOSPHATASE 2C 22-RELATED"/>
    <property type="match status" value="1"/>
</dbReference>
<evidence type="ECO:0000256" key="3">
    <source>
        <dbReference type="ARBA" id="ARBA00006702"/>
    </source>
</evidence>
<dbReference type="InterPro" id="IPR000222">
    <property type="entry name" value="PP2C_BS"/>
</dbReference>
<gene>
    <name evidence="14" type="ORF">KP509_27G030900</name>
</gene>
<keyword evidence="8 12" id="KW-0904">Protein phosphatase</keyword>